<dbReference type="FunFam" id="3.30.160.60:FF:000012">
    <property type="entry name" value="RB-associated KRAB zinc finger protein-like"/>
    <property type="match status" value="1"/>
</dbReference>
<keyword evidence="3" id="KW-0677">Repeat</keyword>
<dbReference type="Proteomes" id="UP000682892">
    <property type="component" value="Chromosome 1"/>
</dbReference>
<dbReference type="HOGENOM" id="CLU_016709_1_0_1"/>
<dbReference type="PANTHER" id="PTHR24394:SF48">
    <property type="entry name" value="ZINC FINGER PROTEIN 771"/>
    <property type="match status" value="1"/>
</dbReference>
<keyword evidence="2" id="KW-0479">Metal-binding</keyword>
<evidence type="ECO:0000313" key="11">
    <source>
        <dbReference type="EMBL" id="EAT47356.1"/>
    </source>
</evidence>
<dbReference type="AlphaFoldDB" id="Q17KZ9"/>
<evidence type="ECO:0000256" key="3">
    <source>
        <dbReference type="ARBA" id="ARBA00022737"/>
    </source>
</evidence>
<protein>
    <submittedName>
        <fullName evidence="11">AAEL001526-PA</fullName>
    </submittedName>
</protein>
<feature type="non-terminal residue" evidence="11">
    <location>
        <position position="713"/>
    </location>
</feature>
<dbReference type="FunFam" id="3.30.160.60:FF:000217">
    <property type="entry name" value="Combgap, isoform F"/>
    <property type="match status" value="2"/>
</dbReference>
<dbReference type="OMA" id="GNKNVVR"/>
<dbReference type="PROSITE" id="PS00028">
    <property type="entry name" value="ZINC_FINGER_C2H2_1"/>
    <property type="match status" value="8"/>
</dbReference>
<dbReference type="InterPro" id="IPR013087">
    <property type="entry name" value="Znf_C2H2_type"/>
</dbReference>
<dbReference type="InterPro" id="IPR036236">
    <property type="entry name" value="Znf_C2H2_sf"/>
</dbReference>
<evidence type="ECO:0000256" key="9">
    <source>
        <dbReference type="PROSITE-ProRule" id="PRU00042"/>
    </source>
</evidence>
<feature type="domain" description="C2H2-type" evidence="10">
    <location>
        <begin position="259"/>
        <end position="286"/>
    </location>
</feature>
<dbReference type="FunFam" id="3.30.160.60:FF:001137">
    <property type="entry name" value="Combgap, isoform L"/>
    <property type="match status" value="1"/>
</dbReference>
<dbReference type="PROSITE" id="PS50157">
    <property type="entry name" value="ZINC_FINGER_C2H2_2"/>
    <property type="match status" value="10"/>
</dbReference>
<name>Q17KZ9_AEDAE</name>
<evidence type="ECO:0000256" key="8">
    <source>
        <dbReference type="ARBA" id="ARBA00023242"/>
    </source>
</evidence>
<dbReference type="FunFam" id="3.30.160.60:FF:000100">
    <property type="entry name" value="Zinc finger 45-like"/>
    <property type="match status" value="1"/>
</dbReference>
<dbReference type="VEuPathDB" id="VectorBase:AAEL001526"/>
<reference evidence="11" key="3">
    <citation type="submission" date="2012-09" db="EMBL/GenBank/DDBJ databases">
        <authorList>
            <consortium name="VectorBase"/>
        </authorList>
    </citation>
    <scope>NUCLEOTIDE SEQUENCE</scope>
    <source>
        <strain evidence="11">Liverpool</strain>
    </source>
</reference>
<dbReference type="eggNOG" id="KOG1721">
    <property type="taxonomic scope" value="Eukaryota"/>
</dbReference>
<evidence type="ECO:0000259" key="10">
    <source>
        <dbReference type="PROSITE" id="PS50157"/>
    </source>
</evidence>
<feature type="domain" description="C2H2-type" evidence="10">
    <location>
        <begin position="371"/>
        <end position="393"/>
    </location>
</feature>
<feature type="domain" description="C2H2-type" evidence="10">
    <location>
        <begin position="315"/>
        <end position="342"/>
    </location>
</feature>
<dbReference type="GO" id="GO:0008270">
    <property type="term" value="F:zinc ion binding"/>
    <property type="evidence" value="ECO:0007669"/>
    <property type="project" value="UniProtKB-KW"/>
</dbReference>
<dbReference type="Gene3D" id="3.30.160.60">
    <property type="entry name" value="Classic Zinc Finger"/>
    <property type="match status" value="8"/>
</dbReference>
<feature type="domain" description="C2H2-type" evidence="10">
    <location>
        <begin position="287"/>
        <end position="314"/>
    </location>
</feature>
<gene>
    <name evidence="11" type="ORF">AaeL_AAEL001526</name>
</gene>
<feature type="domain" description="C2H2-type" evidence="10">
    <location>
        <begin position="343"/>
        <end position="370"/>
    </location>
</feature>
<comment type="subcellular location">
    <subcellularLocation>
        <location evidence="1">Nucleus</location>
    </subcellularLocation>
</comment>
<organism evidence="11 12">
    <name type="scientific">Aedes aegypti</name>
    <name type="common">Yellowfever mosquito</name>
    <name type="synonym">Culex aegypti</name>
    <dbReference type="NCBI Taxonomy" id="7159"/>
    <lineage>
        <taxon>Eukaryota</taxon>
        <taxon>Metazoa</taxon>
        <taxon>Ecdysozoa</taxon>
        <taxon>Arthropoda</taxon>
        <taxon>Hexapoda</taxon>
        <taxon>Insecta</taxon>
        <taxon>Pterygota</taxon>
        <taxon>Neoptera</taxon>
        <taxon>Endopterygota</taxon>
        <taxon>Diptera</taxon>
        <taxon>Nematocera</taxon>
        <taxon>Culicoidea</taxon>
        <taxon>Culicidae</taxon>
        <taxon>Culicinae</taxon>
        <taxon>Aedini</taxon>
        <taxon>Aedes</taxon>
        <taxon>Stegomyia</taxon>
    </lineage>
</organism>
<reference evidence="11" key="2">
    <citation type="journal article" date="2007" name="Science">
        <title>Genome sequence of Aedes aegypti, a major arbovirus vector.</title>
        <authorList>
            <person name="Nene V."/>
            <person name="Wortman J.R."/>
            <person name="Lawson D."/>
            <person name="Haas B."/>
            <person name="Kodira C."/>
            <person name="Tu Z.J."/>
            <person name="Loftus B."/>
            <person name="Xi Z."/>
            <person name="Megy K."/>
            <person name="Grabherr M."/>
            <person name="Ren Q."/>
            <person name="Zdobnov E.M."/>
            <person name="Lobo N.F."/>
            <person name="Campbell K.S."/>
            <person name="Brown S.E."/>
            <person name="Bonaldo M.F."/>
            <person name="Zhu J."/>
            <person name="Sinkins S.P."/>
            <person name="Hogenkamp D.G."/>
            <person name="Amedeo P."/>
            <person name="Arensburger P."/>
            <person name="Atkinson P.W."/>
            <person name="Bidwell S."/>
            <person name="Biedler J."/>
            <person name="Birney E."/>
            <person name="Bruggner R.V."/>
            <person name="Costas J."/>
            <person name="Coy M.R."/>
            <person name="Crabtree J."/>
            <person name="Crawford M."/>
            <person name="Debruyn B."/>
            <person name="Decaprio D."/>
            <person name="Eiglmeier K."/>
            <person name="Eisenstadt E."/>
            <person name="El-Dorry H."/>
            <person name="Gelbart W.M."/>
            <person name="Gomes S.L."/>
            <person name="Hammond M."/>
            <person name="Hannick L.I."/>
            <person name="Hogan J.R."/>
            <person name="Holmes M.H."/>
            <person name="Jaffe D."/>
            <person name="Johnston J.S."/>
            <person name="Kennedy R.C."/>
            <person name="Koo H."/>
            <person name="Kravitz S."/>
            <person name="Kriventseva E.V."/>
            <person name="Kulp D."/>
            <person name="Labutti K."/>
            <person name="Lee E."/>
            <person name="Li S."/>
            <person name="Lovin D.D."/>
            <person name="Mao C."/>
            <person name="Mauceli E."/>
            <person name="Menck C.F."/>
            <person name="Miller J.R."/>
            <person name="Montgomery P."/>
            <person name="Mori A."/>
            <person name="Nascimento A.L."/>
            <person name="Naveira H.F."/>
            <person name="Nusbaum C."/>
            <person name="O'leary S."/>
            <person name="Orvis J."/>
            <person name="Pertea M."/>
            <person name="Quesneville H."/>
            <person name="Reidenbach K.R."/>
            <person name="Rogers Y.H."/>
            <person name="Roth C.W."/>
            <person name="Schneider J.R."/>
            <person name="Schatz M."/>
            <person name="Shumway M."/>
            <person name="Stanke M."/>
            <person name="Stinson E.O."/>
            <person name="Tubio J.M."/>
            <person name="Vanzee J.P."/>
            <person name="Verjovski-Almeida S."/>
            <person name="Werner D."/>
            <person name="White O."/>
            <person name="Wyder S."/>
            <person name="Zeng Q."/>
            <person name="Zhao Q."/>
            <person name="Zhao Y."/>
            <person name="Hill C.A."/>
            <person name="Raikhel A.S."/>
            <person name="Soares M.B."/>
            <person name="Knudson D.L."/>
            <person name="Lee N.H."/>
            <person name="Galagan J."/>
            <person name="Salzberg S.L."/>
            <person name="Paulsen I.T."/>
            <person name="Dimopoulos G."/>
            <person name="Collins F.H."/>
            <person name="Birren B."/>
            <person name="Fraser-Liggett C.M."/>
            <person name="Severson D.W."/>
        </authorList>
    </citation>
    <scope>NUCLEOTIDE SEQUENCE [LARGE SCALE GENOMIC DNA]</scope>
    <source>
        <strain evidence="11">Liverpool</strain>
    </source>
</reference>
<keyword evidence="8" id="KW-0539">Nucleus</keyword>
<evidence type="ECO:0000256" key="4">
    <source>
        <dbReference type="ARBA" id="ARBA00022771"/>
    </source>
</evidence>
<evidence type="ECO:0000313" key="12">
    <source>
        <dbReference type="Proteomes" id="UP000682892"/>
    </source>
</evidence>
<feature type="domain" description="C2H2-type" evidence="10">
    <location>
        <begin position="647"/>
        <end position="669"/>
    </location>
</feature>
<evidence type="ECO:0000256" key="7">
    <source>
        <dbReference type="ARBA" id="ARBA00023163"/>
    </source>
</evidence>
<dbReference type="FunFam" id="3.30.160.60:FF:004170">
    <property type="match status" value="1"/>
</dbReference>
<evidence type="ECO:0000256" key="5">
    <source>
        <dbReference type="ARBA" id="ARBA00022833"/>
    </source>
</evidence>
<dbReference type="EMBL" id="CH477220">
    <property type="protein sequence ID" value="EAT47356.1"/>
    <property type="molecule type" value="Genomic_DNA"/>
</dbReference>
<dbReference type="PaxDb" id="7159-AAEL001526-PA"/>
<dbReference type="SUPFAM" id="SSF57667">
    <property type="entry name" value="beta-beta-alpha zinc fingers"/>
    <property type="match status" value="6"/>
</dbReference>
<evidence type="ECO:0000256" key="6">
    <source>
        <dbReference type="ARBA" id="ARBA00023015"/>
    </source>
</evidence>
<sequence length="713" mass="79543">MPYLQLPDGASIIVQKDAKGTITHANKGVRRMIVVNDPSPAGHNAAIFISFFSPLTHKILHLITETETLCIYTITPEFLQNSTRKQPHTSSDQSNSALANGIIDSKTKTILTTGGNAAFMSPLGPIQLTAEECNDILMKRAAAAVAANNQHAITTNTNDHHAGMCTDESIAVQVQKVIQGLEENDDSEAATTTHQLKIEPTLSISPKLEANEYVHDSDTPTPNVVPKERPYSCDQCGKSFLLKHHLTTHARVHTGERPHVCVHCGKDFAHKHCLNTHLLLHSTDRPYQCQECKKSFTLKHHLLTHSRVHSRERPFVCQECGRSFPLKRHLVTHSKFHAGERPYVCEDCGESFAQKEHLVMHSRFHGSLNPFVCPDCGATFPRKFQLVNHGKLHGRIPHSCTLCGKEFLQKRTLAAHMSRAVTGLSETPKTSRIYFPWIKKTKFHQIIHTFSNGPEISKQTLAGNHQLYLKKFHQGWYLYKFTFGVIFFSIWSVFLCQSSPETSPRPQYACRECGSAFNSREALALHLRLHTGDKSLMTDLCALTAAIPGHLFPAVNQGGTTVVSANPVMSSSPVPVQIITSSGQVVQQTLQPQSPPQQQVQVQHQQTQQQVQHQQTQQVQVVQQPAQVQQVQHQQTVVVAQAKPKSHYCGHCGKGFAAKHGLLLHNRRHPDGACTVRTHVCECGKAFFQKNHLMLHQRQHLEQNQRTGQGQAQ</sequence>
<dbReference type="GO" id="GO:0000981">
    <property type="term" value="F:DNA-binding transcription factor activity, RNA polymerase II-specific"/>
    <property type="evidence" value="ECO:0007669"/>
    <property type="project" value="TreeGrafter"/>
</dbReference>
<feature type="domain" description="C2H2-type" evidence="10">
    <location>
        <begin position="672"/>
        <end position="705"/>
    </location>
</feature>
<feature type="domain" description="C2H2-type" evidence="10">
    <location>
        <begin position="508"/>
        <end position="535"/>
    </location>
</feature>
<dbReference type="PANTHER" id="PTHR24394">
    <property type="entry name" value="ZINC FINGER PROTEIN"/>
    <property type="match status" value="1"/>
</dbReference>
<dbReference type="Pfam" id="PF00096">
    <property type="entry name" value="zf-C2H2"/>
    <property type="match status" value="5"/>
</dbReference>
<evidence type="ECO:0000256" key="2">
    <source>
        <dbReference type="ARBA" id="ARBA00022723"/>
    </source>
</evidence>
<proteinExistence type="predicted"/>
<accession>Q17KZ9</accession>
<keyword evidence="7" id="KW-0804">Transcription</keyword>
<feature type="domain" description="C2H2-type" evidence="10">
    <location>
        <begin position="231"/>
        <end position="258"/>
    </location>
</feature>
<keyword evidence="6" id="KW-0805">Transcription regulation</keyword>
<dbReference type="SMART" id="SM00355">
    <property type="entry name" value="ZnF_C2H2"/>
    <property type="match status" value="10"/>
</dbReference>
<dbReference type="PhylomeDB" id="Q17KZ9"/>
<keyword evidence="4 9" id="KW-0863">Zinc-finger</keyword>
<dbReference type="FunFam" id="3.30.160.60:FF:000016">
    <property type="entry name" value="zinc finger protein 37 homolog"/>
    <property type="match status" value="1"/>
</dbReference>
<evidence type="ECO:0000256" key="1">
    <source>
        <dbReference type="ARBA" id="ARBA00004123"/>
    </source>
</evidence>
<dbReference type="GO" id="GO:0005634">
    <property type="term" value="C:nucleus"/>
    <property type="evidence" value="ECO:0007669"/>
    <property type="project" value="UniProtKB-SubCell"/>
</dbReference>
<keyword evidence="5" id="KW-0862">Zinc</keyword>
<reference evidence="11" key="1">
    <citation type="submission" date="2005-10" db="EMBL/GenBank/DDBJ databases">
        <authorList>
            <person name="Loftus B.J."/>
            <person name="Nene V.M."/>
            <person name="Hannick L.I."/>
            <person name="Bidwell S."/>
            <person name="Haas B."/>
            <person name="Amedeo P."/>
            <person name="Orvis J."/>
            <person name="Wortman J.R."/>
            <person name="White O.R."/>
            <person name="Salzberg S."/>
            <person name="Shumway M."/>
            <person name="Koo H."/>
            <person name="Zhao Y."/>
            <person name="Holmes M."/>
            <person name="Miller J."/>
            <person name="Schatz M."/>
            <person name="Pop M."/>
            <person name="Pai G."/>
            <person name="Utterback T."/>
            <person name="Rogers Y.-H."/>
            <person name="Kravitz S."/>
            <person name="Fraser C.M."/>
        </authorList>
    </citation>
    <scope>NUCLEOTIDE SEQUENCE</scope>
    <source>
        <strain evidence="11">Liverpool</strain>
    </source>
</reference>
<feature type="domain" description="C2H2-type" evidence="10">
    <location>
        <begin position="398"/>
        <end position="428"/>
    </location>
</feature>